<keyword evidence="1" id="KW-0472">Membrane</keyword>
<keyword evidence="3" id="KW-1185">Reference proteome</keyword>
<feature type="transmembrane region" description="Helical" evidence="1">
    <location>
        <begin position="12"/>
        <end position="37"/>
    </location>
</feature>
<evidence type="ECO:0000256" key="1">
    <source>
        <dbReference type="SAM" id="Phobius"/>
    </source>
</evidence>
<dbReference type="AlphaFoldDB" id="A0A3M8LN58"/>
<name>A0A3M8LN58_9MICO</name>
<comment type="caution">
    <text evidence="2">The sequence shown here is derived from an EMBL/GenBank/DDBJ whole genome shotgun (WGS) entry which is preliminary data.</text>
</comment>
<proteinExistence type="predicted"/>
<dbReference type="Proteomes" id="UP000279859">
    <property type="component" value="Unassembled WGS sequence"/>
</dbReference>
<reference evidence="2 3" key="1">
    <citation type="submission" date="2018-11" db="EMBL/GenBank/DDBJ databases">
        <title>Cryobacterium sp. nov., isolated from rhizosphere soil of lettuce.</title>
        <authorList>
            <person name="Wang Y."/>
        </authorList>
    </citation>
    <scope>NUCLEOTIDE SEQUENCE [LARGE SCALE GENOMIC DNA]</scope>
    <source>
        <strain evidence="2 3">NEAU-85</strain>
    </source>
</reference>
<dbReference type="RefSeq" id="WP_123044525.1">
    <property type="nucleotide sequence ID" value="NZ_RDSR01000002.1"/>
</dbReference>
<accession>A0A3M8LN58</accession>
<evidence type="ECO:0000313" key="3">
    <source>
        <dbReference type="Proteomes" id="UP000279859"/>
    </source>
</evidence>
<evidence type="ECO:0000313" key="2">
    <source>
        <dbReference type="EMBL" id="RNE66910.1"/>
    </source>
</evidence>
<dbReference type="OrthoDB" id="3818356at2"/>
<keyword evidence="1" id="KW-0812">Transmembrane</keyword>
<organism evidence="2 3">
    <name type="scientific">Cryobacterium tepidiphilum</name>
    <dbReference type="NCBI Taxonomy" id="2486026"/>
    <lineage>
        <taxon>Bacteria</taxon>
        <taxon>Bacillati</taxon>
        <taxon>Actinomycetota</taxon>
        <taxon>Actinomycetes</taxon>
        <taxon>Micrococcales</taxon>
        <taxon>Microbacteriaceae</taxon>
        <taxon>Cryobacterium</taxon>
    </lineage>
</organism>
<protein>
    <submittedName>
        <fullName evidence="2">Uncharacterized protein</fullName>
    </submittedName>
</protein>
<gene>
    <name evidence="2" type="ORF">EEJ31_01490</name>
</gene>
<dbReference type="EMBL" id="RDSR01000002">
    <property type="protein sequence ID" value="RNE66910.1"/>
    <property type="molecule type" value="Genomic_DNA"/>
</dbReference>
<sequence>MAEGTSARKPPLLRAILPFVLVGVLLVVALFSAIGALNQNVYSAAGFVRQYLDAIARHDAAGALAIDGVLDGAPTMTGGKDYPHTLLRSSVLGSLTGIALADETVTGDGTHTVTYNFRLDGKESTMTFTVEDAGRYAAVFNRWRFAVSPLAVLQVSVLHGSTFTVNGLTLDTRAHEPAERAEEFSHQASYLVFAPTAYAVSHTSPLLQASPNKVPVVVPGTTAVTVDVQPNKSFVQQVQNELNGFLDDCAKQTVLKPTNCPFGIDIDDRVLNDPKWSIAKYPPVTLRAGDGTFDMPDTEGLARIVVDVQSLFDGEVSTRDENVEFAVGLSVIINTDGSLRIQLH</sequence>
<keyword evidence="1" id="KW-1133">Transmembrane helix</keyword>